<reference evidence="2 3" key="1">
    <citation type="journal article" date="2016" name="Stand. Genomic Sci.">
        <title>Complete genome sequence and genomic characterization of Microcystis panniformis FACHB 1757 by third-generation sequencing.</title>
        <authorList>
            <person name="Zhang J.Y."/>
            <person name="Guan R."/>
            <person name="Zhang H.J."/>
            <person name="Li H."/>
            <person name="Xiao P."/>
            <person name="Yu G.L."/>
            <person name="Du L."/>
            <person name="Cao D.M."/>
            <person name="Zhu B.C."/>
            <person name="Li R.H."/>
            <person name="Lu Z.H."/>
        </authorList>
    </citation>
    <scope>NUCLEOTIDE SEQUENCE [LARGE SCALE GENOMIC DNA]</scope>
    <source>
        <strain evidence="2 3">FACHB-1757</strain>
    </source>
</reference>
<dbReference type="GO" id="GO:0016758">
    <property type="term" value="F:hexosyltransferase activity"/>
    <property type="evidence" value="ECO:0007669"/>
    <property type="project" value="UniProtKB-ARBA"/>
</dbReference>
<dbReference type="Proteomes" id="UP000068167">
    <property type="component" value="Chromosome"/>
</dbReference>
<feature type="domain" description="Glycosyltransferase 2-like" evidence="1">
    <location>
        <begin position="7"/>
        <end position="135"/>
    </location>
</feature>
<evidence type="ECO:0000259" key="1">
    <source>
        <dbReference type="Pfam" id="PF00535"/>
    </source>
</evidence>
<dbReference type="CDD" id="cd00761">
    <property type="entry name" value="Glyco_tranf_GTA_type"/>
    <property type="match status" value="1"/>
</dbReference>
<organism evidence="2 3">
    <name type="scientific">Microcystis panniformis FACHB-1757</name>
    <dbReference type="NCBI Taxonomy" id="1638788"/>
    <lineage>
        <taxon>Bacteria</taxon>
        <taxon>Bacillati</taxon>
        <taxon>Cyanobacteriota</taxon>
        <taxon>Cyanophyceae</taxon>
        <taxon>Oscillatoriophycideae</taxon>
        <taxon>Chroococcales</taxon>
        <taxon>Microcystaceae</taxon>
        <taxon>Microcystis</taxon>
    </lineage>
</organism>
<dbReference type="InterPro" id="IPR001173">
    <property type="entry name" value="Glyco_trans_2-like"/>
</dbReference>
<keyword evidence="3" id="KW-1185">Reference proteome</keyword>
<dbReference type="Pfam" id="PF00535">
    <property type="entry name" value="Glycos_transf_2"/>
    <property type="match status" value="1"/>
</dbReference>
<dbReference type="PANTHER" id="PTHR22916:SF3">
    <property type="entry name" value="UDP-GLCNAC:BETAGAL BETA-1,3-N-ACETYLGLUCOSAMINYLTRANSFERASE-LIKE PROTEIN 1"/>
    <property type="match status" value="1"/>
</dbReference>
<dbReference type="RefSeq" id="WP_052277502.1">
    <property type="nucleotide sequence ID" value="NZ_CP011339.1"/>
</dbReference>
<dbReference type="EMBL" id="CP011339">
    <property type="protein sequence ID" value="AKV69611.1"/>
    <property type="molecule type" value="Genomic_DNA"/>
</dbReference>
<dbReference type="KEGG" id="mpk:VL20_4719"/>
<proteinExistence type="predicted"/>
<keyword evidence="2" id="KW-0808">Transferase</keyword>
<evidence type="ECO:0000313" key="3">
    <source>
        <dbReference type="Proteomes" id="UP000068167"/>
    </source>
</evidence>
<name>A0A0K1S6L2_9CHRO</name>
<dbReference type="SUPFAM" id="SSF53448">
    <property type="entry name" value="Nucleotide-diphospho-sugar transferases"/>
    <property type="match status" value="1"/>
</dbReference>
<protein>
    <submittedName>
        <fullName evidence="2">Beta-13-glucosyltransferase</fullName>
    </submittedName>
</protein>
<gene>
    <name evidence="2" type="ORF">VL20_4719</name>
</gene>
<accession>A0A0K1S6L2</accession>
<dbReference type="PATRIC" id="fig|1638788.3.peg.4760"/>
<dbReference type="Gene3D" id="3.90.550.10">
    <property type="entry name" value="Spore Coat Polysaccharide Biosynthesis Protein SpsA, Chain A"/>
    <property type="match status" value="1"/>
</dbReference>
<dbReference type="PANTHER" id="PTHR22916">
    <property type="entry name" value="GLYCOSYLTRANSFERASE"/>
    <property type="match status" value="1"/>
</dbReference>
<dbReference type="InterPro" id="IPR029044">
    <property type="entry name" value="Nucleotide-diphossugar_trans"/>
</dbReference>
<dbReference type="AlphaFoldDB" id="A0A0K1S6L2"/>
<evidence type="ECO:0000313" key="2">
    <source>
        <dbReference type="EMBL" id="AKV69611.1"/>
    </source>
</evidence>
<sequence length="331" mass="38867">MQEKEVSVIIPAYNSELYIEEAINSILKQSFSRWEMIIVNDGSTDNTQAIIEELILKDNRIKLIVQENSGSALARHRGFIHSQGKYIYFLDADDRPKTNALERLYLALESWTEAVASYGNIVEVDLNNNRIFQPNSLVEELTPIDLFTRIIERGIFSMGAVCIRRSFLTSEDFLTHLTIGEDWLFWCRLATKGLFVFIGEDPIIEIRRHQTNKTKIPISELVKNWDKAREIIFTDPAVRQKLPTRLLAKHYQTNKFYTYYDVIKLSWRLQAYDSTVIYLGKSMITMIENPLGFFHITGRFNREIWRYLRHLVNSWQIFIVKYISNNHQSQK</sequence>